<accession>A0ABW4P2U8</accession>
<organism evidence="3 4">
    <name type="scientific">Rhodococcus gannanensis</name>
    <dbReference type="NCBI Taxonomy" id="1960308"/>
    <lineage>
        <taxon>Bacteria</taxon>
        <taxon>Bacillati</taxon>
        <taxon>Actinomycetota</taxon>
        <taxon>Actinomycetes</taxon>
        <taxon>Mycobacteriales</taxon>
        <taxon>Nocardiaceae</taxon>
        <taxon>Rhodococcus</taxon>
    </lineage>
</organism>
<evidence type="ECO:0000256" key="1">
    <source>
        <dbReference type="SAM" id="MobiDB-lite"/>
    </source>
</evidence>
<reference evidence="4" key="1">
    <citation type="journal article" date="2019" name="Int. J. Syst. Evol. Microbiol.">
        <title>The Global Catalogue of Microorganisms (GCM) 10K type strain sequencing project: providing services to taxonomists for standard genome sequencing and annotation.</title>
        <authorList>
            <consortium name="The Broad Institute Genomics Platform"/>
            <consortium name="The Broad Institute Genome Sequencing Center for Infectious Disease"/>
            <person name="Wu L."/>
            <person name="Ma J."/>
        </authorList>
    </citation>
    <scope>NUCLEOTIDE SEQUENCE [LARGE SCALE GENOMIC DNA]</scope>
    <source>
        <strain evidence="4">DT72</strain>
    </source>
</reference>
<keyword evidence="4" id="KW-1185">Reference proteome</keyword>
<name>A0ABW4P2U8_9NOCA</name>
<dbReference type="EMBL" id="JBHUFB010000009">
    <property type="protein sequence ID" value="MFD1812264.1"/>
    <property type="molecule type" value="Genomic_DNA"/>
</dbReference>
<keyword evidence="2" id="KW-1133">Transmembrane helix</keyword>
<feature type="region of interest" description="Disordered" evidence="1">
    <location>
        <begin position="1"/>
        <end position="24"/>
    </location>
</feature>
<keyword evidence="2" id="KW-0472">Membrane</keyword>
<evidence type="ECO:0000256" key="2">
    <source>
        <dbReference type="SAM" id="Phobius"/>
    </source>
</evidence>
<comment type="caution">
    <text evidence="3">The sequence shown here is derived from an EMBL/GenBank/DDBJ whole genome shotgun (WGS) entry which is preliminary data.</text>
</comment>
<dbReference type="Proteomes" id="UP001597286">
    <property type="component" value="Unassembled WGS sequence"/>
</dbReference>
<gene>
    <name evidence="3" type="ORF">ACFSJG_08560</name>
</gene>
<protein>
    <submittedName>
        <fullName evidence="3">Uncharacterized protein</fullName>
    </submittedName>
</protein>
<feature type="transmembrane region" description="Helical" evidence="2">
    <location>
        <begin position="55"/>
        <end position="75"/>
    </location>
</feature>
<sequence length="94" mass="9810">MSNDDPRDLAHTTREHPGESIEDSRNWPGLILVALGMAALGLTLTGAGYGFAGWAWIGAAVCATCLVLGASLVVAEHRRVKKLDGAGLAVQFGH</sequence>
<evidence type="ECO:0000313" key="4">
    <source>
        <dbReference type="Proteomes" id="UP001597286"/>
    </source>
</evidence>
<evidence type="ECO:0000313" key="3">
    <source>
        <dbReference type="EMBL" id="MFD1812264.1"/>
    </source>
</evidence>
<proteinExistence type="predicted"/>
<feature type="transmembrane region" description="Helical" evidence="2">
    <location>
        <begin position="30"/>
        <end position="49"/>
    </location>
</feature>
<dbReference type="RefSeq" id="WP_378484778.1">
    <property type="nucleotide sequence ID" value="NZ_JBHUFB010000009.1"/>
</dbReference>
<keyword evidence="2" id="KW-0812">Transmembrane</keyword>